<dbReference type="CDD" id="cd00003">
    <property type="entry name" value="PNPsynthase"/>
    <property type="match status" value="1"/>
</dbReference>
<evidence type="ECO:0000256" key="5">
    <source>
        <dbReference type="NCBIfam" id="TIGR00559"/>
    </source>
</evidence>
<proteinExistence type="inferred from homology"/>
<dbReference type="PANTHER" id="PTHR30456">
    <property type="entry name" value="PYRIDOXINE 5'-PHOSPHATE SYNTHASE"/>
    <property type="match status" value="1"/>
</dbReference>
<feature type="binding site" evidence="4">
    <location>
        <position position="12"/>
    </location>
    <ligand>
        <name>3-amino-2-oxopropyl phosphate</name>
        <dbReference type="ChEBI" id="CHEBI:57279"/>
    </ligand>
</feature>
<feature type="binding site" evidence="4">
    <location>
        <begin position="223"/>
        <end position="224"/>
    </location>
    <ligand>
        <name>3-amino-2-oxopropyl phosphate</name>
        <dbReference type="ChEBI" id="CHEBI:57279"/>
    </ligand>
</feature>
<feature type="active site" description="Proton acceptor" evidence="4">
    <location>
        <position position="79"/>
    </location>
</feature>
<comment type="subcellular location">
    <subcellularLocation>
        <location evidence="4">Cytoplasm</location>
    </subcellularLocation>
</comment>
<feature type="active site" description="Proton acceptor" evidence="4">
    <location>
        <position position="48"/>
    </location>
</feature>
<dbReference type="NCBIfam" id="NF003626">
    <property type="entry name" value="PRK05265.1-4"/>
    <property type="match status" value="1"/>
</dbReference>
<feature type="binding site" evidence="4">
    <location>
        <position position="55"/>
    </location>
    <ligand>
        <name>1-deoxy-D-xylulose 5-phosphate</name>
        <dbReference type="ChEBI" id="CHEBI:57792"/>
    </ligand>
</feature>
<dbReference type="RefSeq" id="WP_317701909.1">
    <property type="nucleotide sequence ID" value="NZ_CP136921.1"/>
</dbReference>
<comment type="caution">
    <text evidence="4">Lacks conserved residue(s) required for the propagation of feature annotation.</text>
</comment>
<evidence type="ECO:0000313" key="7">
    <source>
        <dbReference type="Proteomes" id="UP001303211"/>
    </source>
</evidence>
<dbReference type="HAMAP" id="MF_00279">
    <property type="entry name" value="PdxJ"/>
    <property type="match status" value="1"/>
</dbReference>
<evidence type="ECO:0000256" key="3">
    <source>
        <dbReference type="ARBA" id="ARBA00023096"/>
    </source>
</evidence>
<keyword evidence="1 4" id="KW-0963">Cytoplasm</keyword>
<evidence type="ECO:0000256" key="4">
    <source>
        <dbReference type="HAMAP-Rule" id="MF_00279"/>
    </source>
</evidence>
<dbReference type="InterPro" id="IPR036130">
    <property type="entry name" value="Pyridoxine-5'_phos_synth"/>
</dbReference>
<dbReference type="SUPFAM" id="SSF63892">
    <property type="entry name" value="Pyridoxine 5'-phosphate synthase"/>
    <property type="match status" value="1"/>
</dbReference>
<dbReference type="Proteomes" id="UP001303211">
    <property type="component" value="Chromosome"/>
</dbReference>
<keyword evidence="2 4" id="KW-0808">Transferase</keyword>
<sequence>MTTHPRTALSVNVNKVALVRNTRHLGIPSVLRAAQLCLEAGADGITVHPRPDERHIRAQDVYELAELLGQWPEAEFNIEGNPTHNLMEFIRQVRPHQATFVPDSVGQFTSDHGWNFPQDAERLEPLIQECRELGVRVSLFMDPIPEQMAAARAVGADRVELYTEPYAAAWATPQRSDQLARYRLAAQAAITAGLGVNAGHDLNRDNLADFLAAVPGVLEVSIGHALIADALELGYADTVTAYQRCIDQGMAERALSERR</sequence>
<dbReference type="InterPro" id="IPR013785">
    <property type="entry name" value="Aldolase_TIM"/>
</dbReference>
<feature type="binding site" evidence="4">
    <location>
        <position position="23"/>
    </location>
    <ligand>
        <name>3-amino-2-oxopropyl phosphate</name>
        <dbReference type="ChEBI" id="CHEBI:57279"/>
    </ligand>
</feature>
<comment type="catalytic activity">
    <reaction evidence="4">
        <text>3-amino-2-oxopropyl phosphate + 1-deoxy-D-xylulose 5-phosphate = pyridoxine 5'-phosphate + phosphate + 2 H2O + H(+)</text>
        <dbReference type="Rhea" id="RHEA:15265"/>
        <dbReference type="ChEBI" id="CHEBI:15377"/>
        <dbReference type="ChEBI" id="CHEBI:15378"/>
        <dbReference type="ChEBI" id="CHEBI:43474"/>
        <dbReference type="ChEBI" id="CHEBI:57279"/>
        <dbReference type="ChEBI" id="CHEBI:57792"/>
        <dbReference type="ChEBI" id="CHEBI:58589"/>
        <dbReference type="EC" id="2.6.99.2"/>
    </reaction>
</comment>
<feature type="binding site" evidence="4">
    <location>
        <position position="109"/>
    </location>
    <ligand>
        <name>1-deoxy-D-xylulose 5-phosphate</name>
        <dbReference type="ChEBI" id="CHEBI:57792"/>
    </ligand>
</feature>
<dbReference type="PANTHER" id="PTHR30456:SF0">
    <property type="entry name" value="PYRIDOXINE 5'-PHOSPHATE SYNTHASE"/>
    <property type="match status" value="1"/>
</dbReference>
<keyword evidence="7" id="KW-1185">Reference proteome</keyword>
<comment type="similarity">
    <text evidence="4">Belongs to the PNP synthase family.</text>
</comment>
<protein>
    <recommendedName>
        <fullName evidence="4 5">Pyridoxine 5'-phosphate synthase</fullName>
        <shortName evidence="4">PNP synthase</shortName>
        <ecNumber evidence="4 5">2.6.99.2</ecNumber>
    </recommendedName>
</protein>
<reference evidence="6 7" key="1">
    <citation type="submission" date="2023-03" db="EMBL/GenBank/DDBJ databases">
        <title>Diaphorobacter basophil sp. nov., isolated from a sewage-treatment plant.</title>
        <authorList>
            <person name="Yang K."/>
        </authorList>
    </citation>
    <scope>NUCLEOTIDE SEQUENCE [LARGE SCALE GENOMIC DNA]</scope>
    <source>
        <strain evidence="6 7">Y-1</strain>
    </source>
</reference>
<evidence type="ECO:0000256" key="1">
    <source>
        <dbReference type="ARBA" id="ARBA00022490"/>
    </source>
</evidence>
<feature type="binding site" evidence="4">
    <location>
        <position position="201"/>
    </location>
    <ligand>
        <name>3-amino-2-oxopropyl phosphate</name>
        <dbReference type="ChEBI" id="CHEBI:57279"/>
    </ligand>
</feature>
<name>A0ABZ0J4M4_9BURK</name>
<organism evidence="6 7">
    <name type="scientific">Diaphorobacter limosus</name>
    <dbReference type="NCBI Taxonomy" id="3036128"/>
    <lineage>
        <taxon>Bacteria</taxon>
        <taxon>Pseudomonadati</taxon>
        <taxon>Pseudomonadota</taxon>
        <taxon>Betaproteobacteria</taxon>
        <taxon>Burkholderiales</taxon>
        <taxon>Comamonadaceae</taxon>
        <taxon>Diaphorobacter</taxon>
    </lineage>
</organism>
<comment type="subunit">
    <text evidence="4">Homooctamer; tetramer of dimers.</text>
</comment>
<dbReference type="InterPro" id="IPR004569">
    <property type="entry name" value="PyrdxlP_synth_PdxJ"/>
</dbReference>
<accession>A0ABZ0J4M4</accession>
<gene>
    <name evidence="4" type="primary">pdxJ</name>
    <name evidence="6" type="ORF">P4826_19050</name>
</gene>
<evidence type="ECO:0000313" key="6">
    <source>
        <dbReference type="EMBL" id="WOO32450.1"/>
    </source>
</evidence>
<keyword evidence="3 4" id="KW-0664">Pyridoxine biosynthesis</keyword>
<comment type="pathway">
    <text evidence="4">Cofactor biosynthesis; pyridoxine 5'-phosphate biosynthesis; pyridoxine 5'-phosphate from D-erythrose 4-phosphate: step 5/5.</text>
</comment>
<feature type="site" description="Transition state stabilizer" evidence="4">
    <location>
        <position position="160"/>
    </location>
</feature>
<dbReference type="NCBIfam" id="TIGR00559">
    <property type="entry name" value="pdxJ"/>
    <property type="match status" value="1"/>
</dbReference>
<dbReference type="Pfam" id="PF03740">
    <property type="entry name" value="PdxJ"/>
    <property type="match status" value="1"/>
</dbReference>
<evidence type="ECO:0000256" key="2">
    <source>
        <dbReference type="ARBA" id="ARBA00022679"/>
    </source>
</evidence>
<feature type="binding site" evidence="4">
    <location>
        <position position="50"/>
    </location>
    <ligand>
        <name>1-deoxy-D-xylulose 5-phosphate</name>
        <dbReference type="ChEBI" id="CHEBI:57792"/>
    </ligand>
</feature>
<feature type="active site" description="Proton donor" evidence="4">
    <location>
        <position position="200"/>
    </location>
</feature>
<dbReference type="GO" id="GO:0033856">
    <property type="term" value="F:pyridoxine 5'-phosphate synthase activity"/>
    <property type="evidence" value="ECO:0007669"/>
    <property type="project" value="UniProtKB-EC"/>
</dbReference>
<dbReference type="EC" id="2.6.99.2" evidence="4 5"/>
<comment type="function">
    <text evidence="4">Catalyzes the complicated ring closure reaction between the two acyclic compounds 1-deoxy-D-xylulose-5-phosphate (DXP) and 3-amino-2-oxopropyl phosphate (1-amino-acetone-3-phosphate or AAP) to form pyridoxine 5'-phosphate (PNP) and inorganic phosphate.</text>
</comment>
<dbReference type="Gene3D" id="3.20.20.70">
    <property type="entry name" value="Aldolase class I"/>
    <property type="match status" value="1"/>
</dbReference>
<dbReference type="EMBL" id="CP136921">
    <property type="protein sequence ID" value="WOO32450.1"/>
    <property type="molecule type" value="Genomic_DNA"/>
</dbReference>